<sequence>MKKKYAILKKGWILLLILISSFAFAQKTWTGATSTDWNTASNWNTNGVPTAADNVVIPNVNNKPIISVAGAVCATLTIDNTSNSDNTLTINSPGTLVVSGAITMRCPTNNNRKTVIAVGNGSLTAGSVNMNDSAGNGNNCILSLSTGTINISGDITMSGNNARNQVTFTGAGGDLNIGGTMTGGGLTPANGTVNYNNHGDQSIGAYGYNNLTTSGSGYKTLAGAVTVTNILTMTNGILTTSTTNLLHVTNPAITAIVGGKPTSFINGPVKWTTSLKSTYNFPVGKGTTYLPFVLNNLTAPTSSPTAQVEAFDSDNGGTPNFTIPTVDSTVGSLSDTEYWSLATSGTFSNSTVSLSRQTFISPLDLIAGSGTPSGIYSSLAGTTNTKGVDNSTGIGSNRFFTFGRKNGIRIDGPIAGAPFCVGASVSVPFKVTGAYTGTNTFKAQLSNASGSFASAVDIGQVVMTLTGATDPPQSRGMIPATIPPGTPAGTGYRIRVMSSNPVVVASDNGTNLTVNDKPTIAAITTPIALCAGGSLSPTAPTVTANGSAVSLQGWEISTTSGGSTYTALTVPYTVPFSDNGKNIRYTATNSCGITTSNIVVLTVNDKPTIATITAPVVLCAGGSLNPAAPTVTTNGSAVTAQGWQLETGVGSGTFANLTLSYTVSFADSGKKIRYYVINGCGTTTSNTVALTVNDKPTIAAITAPAALCAGGSLNPTAPTVNTNGSAVTAQGWQLETGVGTGLYGNLTVPYTVTFADNGKKLQYYVTNGCGTTTSNQVTLTVNDKPTIAALTTPTVLCAGGSLNPATPSVTTNGSAVTIQGWQLETGVGTGLYGNLMVPYIVTFADNGKKLQYYVTNGCGTTYGNSVVLTVNPILTASVSIATPTNIICVGANTPLTFTATPTNGGTTPGYQWRVNGSPVGTNSATFTTSTLAPGDLVTVQMTSNAGSCLMTAQPTSNTLTIATQTAVFKYGIWTPAPAPNLSAEIQSAYSSTTANLDVCALSITNGAAVTIKTGEFFKIQNGINTTGGSLTLESDGNLVQVNDNAVNTGNVLVKRNMTFRSDERKEYNYLMSPVEDANLKTNMYRKADGTSVVAPFVLYHNEANNFFYTSSGAYIKGRSLAVKEPLLSSEAVATAFFEGKPTNGLINYGLAYSGAAFGYNLVGNPYPSNLDLNALYANNKTEIESTFRFWDNTVNSVYEQQGSGYSGNAYAIYNAASGTNGTGLPAPGTDLPAPGLPKGSKTPNKIAKTAQGFMVKALGAGKILKYSNTTRLEINTDAVFYGRQGTDDRYWLAMKAPSGITSMIAVVYFGAGNMAFGMDDSRAVSSSDGLYSYAENEKVAINGRSTFVNTDKINLGSSHFVQGNYTIALGDREGTFANGQNIYLKDKQTGVITNLSEGNYTFASNAGESTGRFEIIYQPEAVLATDAATKEELVIYRDNSDFVVKAETKQITGIEVYDAAGRLIYRVQPNSKTAVIAADRLVNGMYILKINQNETMSVKKILK</sequence>
<dbReference type="Proteomes" id="UP001241656">
    <property type="component" value="Chromosome"/>
</dbReference>
<accession>A0ABY8RH40</accession>
<feature type="signal peptide" evidence="2">
    <location>
        <begin position="1"/>
        <end position="25"/>
    </location>
</feature>
<dbReference type="EMBL" id="CP124855">
    <property type="protein sequence ID" value="WHF53074.1"/>
    <property type="molecule type" value="Genomic_DNA"/>
</dbReference>
<feature type="chain" id="PRO_5046762591" evidence="2">
    <location>
        <begin position="26"/>
        <end position="1503"/>
    </location>
</feature>
<name>A0ABY8RH40_9FLAO</name>
<evidence type="ECO:0000256" key="2">
    <source>
        <dbReference type="SAM" id="SignalP"/>
    </source>
</evidence>
<organism evidence="3 4">
    <name type="scientific">Chryseobacterium gotjawalense</name>
    <dbReference type="NCBI Taxonomy" id="3042315"/>
    <lineage>
        <taxon>Bacteria</taxon>
        <taxon>Pseudomonadati</taxon>
        <taxon>Bacteroidota</taxon>
        <taxon>Flavobacteriia</taxon>
        <taxon>Flavobacteriales</taxon>
        <taxon>Weeksellaceae</taxon>
        <taxon>Chryseobacterium group</taxon>
        <taxon>Chryseobacterium</taxon>
    </lineage>
</organism>
<evidence type="ECO:0000313" key="4">
    <source>
        <dbReference type="Proteomes" id="UP001241656"/>
    </source>
</evidence>
<dbReference type="NCBIfam" id="TIGR04183">
    <property type="entry name" value="Por_Secre_tail"/>
    <property type="match status" value="1"/>
</dbReference>
<evidence type="ECO:0000313" key="3">
    <source>
        <dbReference type="EMBL" id="WHF53074.1"/>
    </source>
</evidence>
<proteinExistence type="predicted"/>
<reference evidence="3 4" key="1">
    <citation type="submission" date="2023-05" db="EMBL/GenBank/DDBJ databases">
        <title>Genomic insight into Chryseobacterium sp. wdc7 isolated forest soil (Gotjawal).</title>
        <authorList>
            <person name="Park S.-J."/>
        </authorList>
    </citation>
    <scope>NUCLEOTIDE SEQUENCE [LARGE SCALE GENOMIC DNA]</scope>
    <source>
        <strain evidence="4">wdc7</strain>
    </source>
</reference>
<gene>
    <name evidence="3" type="ORF">QGN23_07330</name>
</gene>
<dbReference type="InterPro" id="IPR026444">
    <property type="entry name" value="Secre_tail"/>
</dbReference>
<evidence type="ECO:0000256" key="1">
    <source>
        <dbReference type="ARBA" id="ARBA00022729"/>
    </source>
</evidence>
<protein>
    <submittedName>
        <fullName evidence="3">T9SS type A sorting domain-containing protein</fullName>
    </submittedName>
</protein>
<dbReference type="RefSeq" id="WP_282906325.1">
    <property type="nucleotide sequence ID" value="NZ_CP124855.1"/>
</dbReference>
<keyword evidence="4" id="KW-1185">Reference proteome</keyword>
<keyword evidence="1 2" id="KW-0732">Signal</keyword>